<evidence type="ECO:0000259" key="15">
    <source>
        <dbReference type="PROSITE" id="PS51198"/>
    </source>
</evidence>
<keyword evidence="3" id="KW-0227">DNA damage</keyword>
<dbReference type="SUPFAM" id="SSF52980">
    <property type="entry name" value="Restriction endonuclease-like"/>
    <property type="match status" value="1"/>
</dbReference>
<evidence type="ECO:0000256" key="12">
    <source>
        <dbReference type="ARBA" id="ARBA00034808"/>
    </source>
</evidence>
<evidence type="ECO:0000256" key="1">
    <source>
        <dbReference type="ARBA" id="ARBA00022722"/>
    </source>
</evidence>
<keyword evidence="2 14" id="KW-0547">Nucleotide-binding</keyword>
<evidence type="ECO:0000256" key="10">
    <source>
        <dbReference type="ARBA" id="ARBA00023235"/>
    </source>
</evidence>
<comment type="catalytic activity">
    <reaction evidence="11">
        <text>Couples ATP hydrolysis with the unwinding of duplex DNA by translocating in the 3'-5' direction.</text>
        <dbReference type="EC" id="5.6.2.4"/>
    </reaction>
</comment>
<dbReference type="PROSITE" id="PS51198">
    <property type="entry name" value="UVRD_HELICASE_ATP_BIND"/>
    <property type="match status" value="1"/>
</dbReference>
<feature type="domain" description="UvrD-like helicase C-terminal" evidence="16">
    <location>
        <begin position="511"/>
        <end position="783"/>
    </location>
</feature>
<evidence type="ECO:0000256" key="9">
    <source>
        <dbReference type="ARBA" id="ARBA00023204"/>
    </source>
</evidence>
<keyword evidence="5 14" id="KW-0347">Helicase</keyword>
<comment type="catalytic activity">
    <reaction evidence="13">
        <text>ATP + H2O = ADP + phosphate + H(+)</text>
        <dbReference type="Rhea" id="RHEA:13065"/>
        <dbReference type="ChEBI" id="CHEBI:15377"/>
        <dbReference type="ChEBI" id="CHEBI:15378"/>
        <dbReference type="ChEBI" id="CHEBI:30616"/>
        <dbReference type="ChEBI" id="CHEBI:43474"/>
        <dbReference type="ChEBI" id="CHEBI:456216"/>
        <dbReference type="EC" id="5.6.2.4"/>
    </reaction>
</comment>
<evidence type="ECO:0000256" key="6">
    <source>
        <dbReference type="ARBA" id="ARBA00022839"/>
    </source>
</evidence>
<sequence length="1123" mass="130543">MFRIYRSSAGSGKTFTLTKEFLKLALTTVDEDGRFDSGYYKHILAVTFTRDATNEMKQRILQKLSTFATLNLEAGDTDDLLEVILSEALDKFKTAEEGRRLICQRAQLVHEKLLHNYADFSVSTIDSFNQKVIQAFKKDLDLPFNFELELDSKELLEEAVYLLQEQVGEERDAALSELLVEFALNKADDERHWYIDKDLFDFGKNLFNEDVYQVIKTMRSLDLEGFKKIKKQLFDFVASFEENIKELGNKAIELLQQYQIEKEHLSRGSLYNYFLHHATMEEGFHKLSPNQTVRNTFEQDKWLSAKGKKAGVEGALEQIKPELTAIYYAFEKKREDEEFMSQYVVAQQVRKRIFLLATINELDKLLFQLKTEKGVVHISEVNNSIHDLINGEPVPYIYERIGERYRHILIDEFQDTSKMQWHNLVPLLSNALANHCMCLVVGDAKQAIYRWRGGRAEMLVQLPALPTARGTALEQEELVFRQHEDVQNLATNYRSHENVIQFNNAFFDVLIQQLSKETTHLGNYYKEVEQKYNSKKGGEAYVTQIDPQEKDATLRKTVYQEATLEMILMQVEELQQKGYKLSDIAILVRQNKQGVAIAEYLMERKYEVISSESLLLMNAEVVGFLIDFLRLFTTYADASLKMSILRFLKKHQAVMNQEESSSFMQGAAYVKSAEAVLQSDYLKDFFLYLNQVFGYHLQLGRLQFMSLYEMIEELTIQLKLNTLKEQQIYLHKFMETILLFTQKEGNSVQDFLQYWERKKADLSIALSDTGDAIRIMTIHKSKGLEFPAVIMPFVDWSVQPRPGDVLWQPWEHNPIAPDLSAVTLGVSSDLEQTSFIDSYKEEMEAVLTDALNVLYVGLTRAGRYLHVITQEKKLPKTGKFTTVSQFLQYFIERSGKEQDLQELALSREYEGVTAGIHRYTFFEDEEPIIQKKIAMTNTFEIQEYVHIDNKEEIALRSIEVEEGERAISIFDVFSAKNQGIMIHKAFERIIYEEDIEDVVRNLKYEGVISEQDEADFIERMNTVVSLPEIQQYYNRKSGYEILNETELLLKSEEELLSVKTLRPDRLMLKGKEAIVIDYKTGHPEEKYKEQVKKYSRQLKKMGYANVLMFLVYTELPKAVQVFE</sequence>
<evidence type="ECO:0000256" key="14">
    <source>
        <dbReference type="PROSITE-ProRule" id="PRU00560"/>
    </source>
</evidence>
<protein>
    <recommendedName>
        <fullName evidence="12">DNA 3'-5' helicase</fullName>
        <ecNumber evidence="12">5.6.2.4</ecNumber>
    </recommendedName>
</protein>
<dbReference type="InterPro" id="IPR014016">
    <property type="entry name" value="UvrD-like_ATP-bd"/>
</dbReference>
<dbReference type="EC" id="5.6.2.4" evidence="12"/>
<evidence type="ECO:0000256" key="8">
    <source>
        <dbReference type="ARBA" id="ARBA00023125"/>
    </source>
</evidence>
<dbReference type="PROSITE" id="PS51217">
    <property type="entry name" value="UVRD_HELICASE_CTER"/>
    <property type="match status" value="1"/>
</dbReference>
<keyword evidence="9" id="KW-0234">DNA repair</keyword>
<accession>A0ABP9DAJ3</accession>
<evidence type="ECO:0000256" key="5">
    <source>
        <dbReference type="ARBA" id="ARBA00022806"/>
    </source>
</evidence>
<dbReference type="InterPro" id="IPR011604">
    <property type="entry name" value="PDDEXK-like_dom_sf"/>
</dbReference>
<evidence type="ECO:0000256" key="2">
    <source>
        <dbReference type="ARBA" id="ARBA00022741"/>
    </source>
</evidence>
<dbReference type="InterPro" id="IPR011335">
    <property type="entry name" value="Restrct_endonuc-II-like"/>
</dbReference>
<evidence type="ECO:0000313" key="17">
    <source>
        <dbReference type="EMBL" id="GAA4837468.1"/>
    </source>
</evidence>
<evidence type="ECO:0000259" key="16">
    <source>
        <dbReference type="PROSITE" id="PS51217"/>
    </source>
</evidence>
<evidence type="ECO:0000256" key="3">
    <source>
        <dbReference type="ARBA" id="ARBA00022763"/>
    </source>
</evidence>
<dbReference type="Proteomes" id="UP001500298">
    <property type="component" value="Unassembled WGS sequence"/>
</dbReference>
<evidence type="ECO:0000256" key="13">
    <source>
        <dbReference type="ARBA" id="ARBA00048988"/>
    </source>
</evidence>
<evidence type="ECO:0000256" key="7">
    <source>
        <dbReference type="ARBA" id="ARBA00022840"/>
    </source>
</evidence>
<keyword evidence="8" id="KW-0238">DNA-binding</keyword>
<dbReference type="Pfam" id="PF13361">
    <property type="entry name" value="UvrD_C"/>
    <property type="match status" value="1"/>
</dbReference>
<evidence type="ECO:0000313" key="18">
    <source>
        <dbReference type="Proteomes" id="UP001500298"/>
    </source>
</evidence>
<keyword evidence="1" id="KW-0540">Nuclease</keyword>
<evidence type="ECO:0000256" key="4">
    <source>
        <dbReference type="ARBA" id="ARBA00022801"/>
    </source>
</evidence>
<keyword evidence="6" id="KW-0269">Exonuclease</keyword>
<dbReference type="PANTHER" id="PTHR11070:SF67">
    <property type="entry name" value="DNA 3'-5' HELICASE"/>
    <property type="match status" value="1"/>
</dbReference>
<feature type="binding site" evidence="14">
    <location>
        <begin position="7"/>
        <end position="14"/>
    </location>
    <ligand>
        <name>ATP</name>
        <dbReference type="ChEBI" id="CHEBI:30616"/>
    </ligand>
</feature>
<feature type="domain" description="UvrD-like helicase ATP-binding" evidence="15">
    <location>
        <begin position="1"/>
        <end position="496"/>
    </location>
</feature>
<organism evidence="17 18">
    <name type="scientific">Algivirga pacifica</name>
    <dbReference type="NCBI Taxonomy" id="1162670"/>
    <lineage>
        <taxon>Bacteria</taxon>
        <taxon>Pseudomonadati</taxon>
        <taxon>Bacteroidota</taxon>
        <taxon>Cytophagia</taxon>
        <taxon>Cytophagales</taxon>
        <taxon>Flammeovirgaceae</taxon>
        <taxon>Algivirga</taxon>
    </lineage>
</organism>
<dbReference type="InterPro" id="IPR014017">
    <property type="entry name" value="DNA_helicase_UvrD-like_C"/>
</dbReference>
<reference evidence="18" key="1">
    <citation type="journal article" date="2019" name="Int. J. Syst. Evol. Microbiol.">
        <title>The Global Catalogue of Microorganisms (GCM) 10K type strain sequencing project: providing services to taxonomists for standard genome sequencing and annotation.</title>
        <authorList>
            <consortium name="The Broad Institute Genomics Platform"/>
            <consortium name="The Broad Institute Genome Sequencing Center for Infectious Disease"/>
            <person name="Wu L."/>
            <person name="Ma J."/>
        </authorList>
    </citation>
    <scope>NUCLEOTIDE SEQUENCE [LARGE SCALE GENOMIC DNA]</scope>
    <source>
        <strain evidence="18">JCM 18326</strain>
    </source>
</reference>
<gene>
    <name evidence="17" type="ORF">GCM10023331_23330</name>
</gene>
<keyword evidence="4 14" id="KW-0378">Hydrolase</keyword>
<keyword evidence="7 14" id="KW-0067">ATP-binding</keyword>
<keyword evidence="10" id="KW-0413">Isomerase</keyword>
<dbReference type="PANTHER" id="PTHR11070">
    <property type="entry name" value="UVRD / RECB / PCRA DNA HELICASE FAMILY MEMBER"/>
    <property type="match status" value="1"/>
</dbReference>
<proteinExistence type="predicted"/>
<dbReference type="SUPFAM" id="SSF52540">
    <property type="entry name" value="P-loop containing nucleoside triphosphate hydrolases"/>
    <property type="match status" value="1"/>
</dbReference>
<keyword evidence="18" id="KW-1185">Reference proteome</keyword>
<dbReference type="EMBL" id="BAABJX010000035">
    <property type="protein sequence ID" value="GAA4837468.1"/>
    <property type="molecule type" value="Genomic_DNA"/>
</dbReference>
<dbReference type="InterPro" id="IPR000212">
    <property type="entry name" value="DNA_helicase_UvrD/REP"/>
</dbReference>
<evidence type="ECO:0000256" key="11">
    <source>
        <dbReference type="ARBA" id="ARBA00034617"/>
    </source>
</evidence>
<dbReference type="Gene3D" id="1.10.3170.10">
    <property type="entry name" value="Recbcd, chain B, domain 2"/>
    <property type="match status" value="1"/>
</dbReference>
<dbReference type="Gene3D" id="3.90.320.10">
    <property type="match status" value="1"/>
</dbReference>
<dbReference type="Pfam" id="PF00580">
    <property type="entry name" value="UvrD-helicase"/>
    <property type="match status" value="1"/>
</dbReference>
<dbReference type="Gene3D" id="3.40.50.300">
    <property type="entry name" value="P-loop containing nucleotide triphosphate hydrolases"/>
    <property type="match status" value="3"/>
</dbReference>
<dbReference type="InterPro" id="IPR027417">
    <property type="entry name" value="P-loop_NTPase"/>
</dbReference>
<comment type="caution">
    <text evidence="17">The sequence shown here is derived from an EMBL/GenBank/DDBJ whole genome shotgun (WGS) entry which is preliminary data.</text>
</comment>
<name>A0ABP9DAJ3_9BACT</name>